<feature type="compositionally biased region" description="Polar residues" evidence="1">
    <location>
        <begin position="34"/>
        <end position="48"/>
    </location>
</feature>
<dbReference type="Proteomes" id="UP001595740">
    <property type="component" value="Unassembled WGS sequence"/>
</dbReference>
<name>A0ABV7RPH4_9GAMM</name>
<feature type="signal peptide" evidence="2">
    <location>
        <begin position="1"/>
        <end position="22"/>
    </location>
</feature>
<feature type="compositionally biased region" description="Low complexity" evidence="1">
    <location>
        <begin position="52"/>
        <end position="63"/>
    </location>
</feature>
<keyword evidence="4" id="KW-1185">Reference proteome</keyword>
<protein>
    <recommendedName>
        <fullName evidence="5">Copper resistance protein NlpE</fullName>
    </recommendedName>
</protein>
<evidence type="ECO:0000313" key="3">
    <source>
        <dbReference type="EMBL" id="MFC3551385.1"/>
    </source>
</evidence>
<evidence type="ECO:0008006" key="5">
    <source>
        <dbReference type="Google" id="ProtNLM"/>
    </source>
</evidence>
<dbReference type="RefSeq" id="WP_386759151.1">
    <property type="nucleotide sequence ID" value="NZ_JBHRXK010000004.1"/>
</dbReference>
<sequence>MTASRKPCLWTASLVLALGACQQQTPPTEPNSPIEAQTTADTSAQPARSTDAPTPMAETATATPAAAVDPAAFVGKVWRVKEASAVEPGTTYAFLADGTLVIDSPNGTPLYGQWTFADGALTLVEEGLSYPADILKLDAGAFHLRSHNPGGAVDIQLVPAPDVALPTRK</sequence>
<accession>A0ABV7RPH4</accession>
<evidence type="ECO:0000313" key="4">
    <source>
        <dbReference type="Proteomes" id="UP001595740"/>
    </source>
</evidence>
<gene>
    <name evidence="3" type="ORF">ACFOLC_10225</name>
</gene>
<comment type="caution">
    <text evidence="3">The sequence shown here is derived from an EMBL/GenBank/DDBJ whole genome shotgun (WGS) entry which is preliminary data.</text>
</comment>
<feature type="region of interest" description="Disordered" evidence="1">
    <location>
        <begin position="23"/>
        <end position="63"/>
    </location>
</feature>
<dbReference type="EMBL" id="JBHRXK010000004">
    <property type="protein sequence ID" value="MFC3551385.1"/>
    <property type="molecule type" value="Genomic_DNA"/>
</dbReference>
<reference evidence="4" key="1">
    <citation type="journal article" date="2019" name="Int. J. Syst. Evol. Microbiol.">
        <title>The Global Catalogue of Microorganisms (GCM) 10K type strain sequencing project: providing services to taxonomists for standard genome sequencing and annotation.</title>
        <authorList>
            <consortium name="The Broad Institute Genomics Platform"/>
            <consortium name="The Broad Institute Genome Sequencing Center for Infectious Disease"/>
            <person name="Wu L."/>
            <person name="Ma J."/>
        </authorList>
    </citation>
    <scope>NUCLEOTIDE SEQUENCE [LARGE SCALE GENOMIC DNA]</scope>
    <source>
        <strain evidence="4">KCTC 42875</strain>
    </source>
</reference>
<feature type="chain" id="PRO_5046084483" description="Copper resistance protein NlpE" evidence="2">
    <location>
        <begin position="23"/>
        <end position="169"/>
    </location>
</feature>
<dbReference type="PROSITE" id="PS51257">
    <property type="entry name" value="PROKAR_LIPOPROTEIN"/>
    <property type="match status" value="1"/>
</dbReference>
<evidence type="ECO:0000256" key="1">
    <source>
        <dbReference type="SAM" id="MobiDB-lite"/>
    </source>
</evidence>
<keyword evidence="2" id="KW-0732">Signal</keyword>
<proteinExistence type="predicted"/>
<organism evidence="3 4">
    <name type="scientific">Lysobacter cavernae</name>
    <dbReference type="NCBI Taxonomy" id="1685901"/>
    <lineage>
        <taxon>Bacteria</taxon>
        <taxon>Pseudomonadati</taxon>
        <taxon>Pseudomonadota</taxon>
        <taxon>Gammaproteobacteria</taxon>
        <taxon>Lysobacterales</taxon>
        <taxon>Lysobacteraceae</taxon>
        <taxon>Lysobacter</taxon>
    </lineage>
</organism>
<evidence type="ECO:0000256" key="2">
    <source>
        <dbReference type="SAM" id="SignalP"/>
    </source>
</evidence>